<dbReference type="EMBL" id="JBHZQA010000002">
    <property type="protein sequence ID" value="MFE3847162.1"/>
    <property type="molecule type" value="Genomic_DNA"/>
</dbReference>
<dbReference type="RefSeq" id="WP_379856995.1">
    <property type="nucleotide sequence ID" value="NZ_JBHZQA010000002.1"/>
</dbReference>
<reference evidence="1 2" key="1">
    <citation type="submission" date="2024-06" db="EMBL/GenBank/DDBJ databases">
        <title>Flavobacterium spp. isolated from glacier.</title>
        <authorList>
            <person name="Han D."/>
        </authorList>
    </citation>
    <scope>NUCLEOTIDE SEQUENCE [LARGE SCALE GENOMIC DNA]</scope>
    <source>
        <strain evidence="1 2">LB3P45</strain>
    </source>
</reference>
<evidence type="ECO:0000313" key="2">
    <source>
        <dbReference type="Proteomes" id="UP001600039"/>
    </source>
</evidence>
<protein>
    <submittedName>
        <fullName evidence="1">Uncharacterized protein</fullName>
    </submittedName>
</protein>
<sequence>MNLKILNYIRNKSQLQALFISQFPADYIRNEINAIIQKTRKSSTPGTNYFAKNISTLEVLIFIDTNGVPDGHLLSEELKIKLQDYRENLAKENRSKSLIEN</sequence>
<accession>A0ABW6HKS1</accession>
<dbReference type="Proteomes" id="UP001600039">
    <property type="component" value="Unassembled WGS sequence"/>
</dbReference>
<comment type="caution">
    <text evidence="1">The sequence shown here is derived from an EMBL/GenBank/DDBJ whole genome shotgun (WGS) entry which is preliminary data.</text>
</comment>
<proteinExistence type="predicted"/>
<evidence type="ECO:0000313" key="1">
    <source>
        <dbReference type="EMBL" id="MFE3847162.1"/>
    </source>
</evidence>
<keyword evidence="2" id="KW-1185">Reference proteome</keyword>
<organism evidence="1 2">
    <name type="scientific">Flavobacterium fructosi</name>
    <dbReference type="NCBI Taxonomy" id="3230416"/>
    <lineage>
        <taxon>Bacteria</taxon>
        <taxon>Pseudomonadati</taxon>
        <taxon>Bacteroidota</taxon>
        <taxon>Flavobacteriia</taxon>
        <taxon>Flavobacteriales</taxon>
        <taxon>Flavobacteriaceae</taxon>
        <taxon>Flavobacterium</taxon>
    </lineage>
</organism>
<name>A0ABW6HKS1_9FLAO</name>
<gene>
    <name evidence="1" type="ORF">ACFX5D_04165</name>
</gene>